<proteinExistence type="predicted"/>
<dbReference type="EMBL" id="KQ947431">
    <property type="protein sequence ID" value="KUJ09601.1"/>
    <property type="molecule type" value="Genomic_DNA"/>
</dbReference>
<dbReference type="AlphaFoldDB" id="A0A132BB39"/>
<feature type="compositionally biased region" description="Basic residues" evidence="1">
    <location>
        <begin position="179"/>
        <end position="204"/>
    </location>
</feature>
<keyword evidence="4" id="KW-1185">Reference proteome</keyword>
<dbReference type="InParanoid" id="A0A132BB39"/>
<accession>A0A132BB39</accession>
<evidence type="ECO:0000313" key="3">
    <source>
        <dbReference type="EMBL" id="KUJ09601.1"/>
    </source>
</evidence>
<keyword evidence="2" id="KW-0812">Transmembrane</keyword>
<organism evidence="3 4">
    <name type="scientific">Mollisia scopiformis</name>
    <name type="common">Conifer needle endophyte fungus</name>
    <name type="synonym">Phialocephala scopiformis</name>
    <dbReference type="NCBI Taxonomy" id="149040"/>
    <lineage>
        <taxon>Eukaryota</taxon>
        <taxon>Fungi</taxon>
        <taxon>Dikarya</taxon>
        <taxon>Ascomycota</taxon>
        <taxon>Pezizomycotina</taxon>
        <taxon>Leotiomycetes</taxon>
        <taxon>Helotiales</taxon>
        <taxon>Mollisiaceae</taxon>
        <taxon>Mollisia</taxon>
    </lineage>
</organism>
<evidence type="ECO:0008006" key="5">
    <source>
        <dbReference type="Google" id="ProtNLM"/>
    </source>
</evidence>
<feature type="region of interest" description="Disordered" evidence="1">
    <location>
        <begin position="169"/>
        <end position="204"/>
    </location>
</feature>
<gene>
    <name evidence="3" type="ORF">LY89DRAFT_597408</name>
</gene>
<dbReference type="Proteomes" id="UP000070700">
    <property type="component" value="Unassembled WGS sequence"/>
</dbReference>
<keyword evidence="2" id="KW-1133">Transmembrane helix</keyword>
<feature type="transmembrane region" description="Helical" evidence="2">
    <location>
        <begin position="134"/>
        <end position="158"/>
    </location>
</feature>
<dbReference type="GeneID" id="28819702"/>
<dbReference type="KEGG" id="psco:LY89DRAFT_597408"/>
<dbReference type="STRING" id="149040.A0A132BB39"/>
<dbReference type="RefSeq" id="XP_018063956.1">
    <property type="nucleotide sequence ID" value="XM_018209976.1"/>
</dbReference>
<protein>
    <recommendedName>
        <fullName evidence="5">MARVEL domain-containing protein</fullName>
    </recommendedName>
</protein>
<name>A0A132BB39_MOLSC</name>
<feature type="transmembrane region" description="Helical" evidence="2">
    <location>
        <begin position="71"/>
        <end position="90"/>
    </location>
</feature>
<feature type="transmembrane region" description="Helical" evidence="2">
    <location>
        <begin position="12"/>
        <end position="30"/>
    </location>
</feature>
<evidence type="ECO:0000256" key="1">
    <source>
        <dbReference type="SAM" id="MobiDB-lite"/>
    </source>
</evidence>
<evidence type="ECO:0000313" key="4">
    <source>
        <dbReference type="Proteomes" id="UP000070700"/>
    </source>
</evidence>
<feature type="compositionally biased region" description="Basic and acidic residues" evidence="1">
    <location>
        <begin position="169"/>
        <end position="178"/>
    </location>
</feature>
<keyword evidence="2" id="KW-0472">Membrane</keyword>
<evidence type="ECO:0000256" key="2">
    <source>
        <dbReference type="SAM" id="Phobius"/>
    </source>
</evidence>
<dbReference type="OrthoDB" id="4918558at2759"/>
<sequence length="204" mass="23027">MLFGIFFAFWRFMEIITLIPTLGMLAYFVHIYASNNALTPNYILVLFIVSVLAAAWALCTLFTYHRSKSNSLFVAFIDLCFIGALIAGVYELRGISHQNCTHVTAGDSYQISFGYLGSATVNGLHFSANKQCSMLKACFAFGIMNCIFFAFTSALAFFHQGGRRDDRRDTTYVRETHVSRHGHRRSGSHRSHRSSHSGRRHAYV</sequence>
<feature type="transmembrane region" description="Helical" evidence="2">
    <location>
        <begin position="42"/>
        <end position="64"/>
    </location>
</feature>
<reference evidence="3 4" key="1">
    <citation type="submission" date="2015-10" db="EMBL/GenBank/DDBJ databases">
        <title>Full genome of DAOMC 229536 Phialocephala scopiformis, a fungal endophyte of spruce producing the potent anti-insectan compound rugulosin.</title>
        <authorList>
            <consortium name="DOE Joint Genome Institute"/>
            <person name="Walker A.K."/>
            <person name="Frasz S.L."/>
            <person name="Seifert K.A."/>
            <person name="Miller J.D."/>
            <person name="Mondo S.J."/>
            <person name="Labutti K."/>
            <person name="Lipzen A."/>
            <person name="Dockter R."/>
            <person name="Kennedy M."/>
            <person name="Grigoriev I.V."/>
            <person name="Spatafora J.W."/>
        </authorList>
    </citation>
    <scope>NUCLEOTIDE SEQUENCE [LARGE SCALE GENOMIC DNA]</scope>
    <source>
        <strain evidence="3 4">CBS 120377</strain>
    </source>
</reference>